<proteinExistence type="predicted"/>
<gene>
    <name evidence="1" type="ORF">AN396_07500</name>
</gene>
<dbReference type="EMBL" id="LJDB01000061">
    <property type="protein sequence ID" value="ONI39708.1"/>
    <property type="molecule type" value="Genomic_DNA"/>
</dbReference>
<comment type="caution">
    <text evidence="1">The sequence shown here is derived from an EMBL/GenBank/DDBJ whole genome shotgun (WGS) entry which is preliminary data.</text>
</comment>
<sequence length="298" mass="33241">MKNAIKVITQFCIYFILICIGFVYLQPIFMMISKAFMSASDVIDPSVEWIPRDFSFDNLKIAADVLNLGETFKNTVLFAGGLATCQTVISAITGFALSRYSFKFKKMWFVLIIVGFIIPIPVLMVPRLMMVVWFQEAIDFVLIGTIIPQVAMAIMGQGIYSTVLILIFYNFFNLIPKSLDEAAMIDGASSLQVFYYVVVRLSLSTILVVFLFSLVWNWNETYITGTLVRGGIDLIPSKLALFDSEFEGAVVAAGSAFKLNEAYKMSATLISITPLIVLYAFVQRKFIQGIENTGITGE</sequence>
<dbReference type="Proteomes" id="UP000188605">
    <property type="component" value="Unassembled WGS sequence"/>
</dbReference>
<evidence type="ECO:0000313" key="1">
    <source>
        <dbReference type="EMBL" id="ONI39708.1"/>
    </source>
</evidence>
<protein>
    <submittedName>
        <fullName evidence="1">ABC transporter permease</fullName>
    </submittedName>
</protein>
<organism evidence="1 2">
    <name type="scientific">Candidatus Epulonipiscium fishelsonii</name>
    <dbReference type="NCBI Taxonomy" id="77094"/>
    <lineage>
        <taxon>Bacteria</taxon>
        <taxon>Bacillati</taxon>
        <taxon>Bacillota</taxon>
        <taxon>Clostridia</taxon>
        <taxon>Lachnospirales</taxon>
        <taxon>Lachnospiraceae</taxon>
        <taxon>Candidatus Epulonipiscium</taxon>
    </lineage>
</organism>
<reference evidence="1" key="1">
    <citation type="submission" date="2016-08" db="EMBL/GenBank/DDBJ databases">
        <authorList>
            <person name="Ngugi D.K."/>
            <person name="Miyake S."/>
            <person name="Stingl U."/>
        </authorList>
    </citation>
    <scope>NUCLEOTIDE SEQUENCE</scope>
    <source>
        <strain evidence="1">SCG-B11WGA-EpuloA1</strain>
    </source>
</reference>
<accession>A0ACC8XBB7</accession>
<evidence type="ECO:0000313" key="2">
    <source>
        <dbReference type="Proteomes" id="UP000188605"/>
    </source>
</evidence>
<keyword evidence="2" id="KW-1185">Reference proteome</keyword>
<name>A0ACC8XBB7_9FIRM</name>